<accession>A0ABQ9HKC5</accession>
<dbReference type="InterPro" id="IPR011604">
    <property type="entry name" value="PDDEXK-like_dom_sf"/>
</dbReference>
<evidence type="ECO:0000256" key="1">
    <source>
        <dbReference type="SAM" id="MobiDB-lite"/>
    </source>
</evidence>
<dbReference type="InterPro" id="IPR011335">
    <property type="entry name" value="Restrct_endonuc-II-like"/>
</dbReference>
<proteinExistence type="predicted"/>
<sequence>MNLENREQIQERTRKQNSSHEWKVECSKRITSSKLGTKSSREILVQIRASKESVAIAQFERENPRIEIKRRASPDGLIGNDQIIEVNCPSSVICMPPLDALAKGKIKYLEMKDGKRQFKLSHNYMYQCTGSPPYFTAEHVQFRCMDSRRHSITENSTR</sequence>
<evidence type="ECO:0000313" key="3">
    <source>
        <dbReference type="Proteomes" id="UP001159363"/>
    </source>
</evidence>
<name>A0ABQ9HKC5_9NEOP</name>
<reference evidence="2 3" key="1">
    <citation type="submission" date="2023-02" db="EMBL/GenBank/DDBJ databases">
        <title>LHISI_Scaffold_Assembly.</title>
        <authorList>
            <person name="Stuart O.P."/>
            <person name="Cleave R."/>
            <person name="Magrath M.J.L."/>
            <person name="Mikheyev A.S."/>
        </authorList>
    </citation>
    <scope>NUCLEOTIDE SEQUENCE [LARGE SCALE GENOMIC DNA]</scope>
    <source>
        <strain evidence="2">Daus_M_001</strain>
        <tissue evidence="2">Leg muscle</tissue>
    </source>
</reference>
<gene>
    <name evidence="2" type="ORF">PR048_016550</name>
</gene>
<dbReference type="Gene3D" id="3.90.320.10">
    <property type="match status" value="1"/>
</dbReference>
<feature type="region of interest" description="Disordered" evidence="1">
    <location>
        <begin position="1"/>
        <end position="21"/>
    </location>
</feature>
<dbReference type="Proteomes" id="UP001159363">
    <property type="component" value="Chromosome 4"/>
</dbReference>
<organism evidence="2 3">
    <name type="scientific">Dryococelus australis</name>
    <dbReference type="NCBI Taxonomy" id="614101"/>
    <lineage>
        <taxon>Eukaryota</taxon>
        <taxon>Metazoa</taxon>
        <taxon>Ecdysozoa</taxon>
        <taxon>Arthropoda</taxon>
        <taxon>Hexapoda</taxon>
        <taxon>Insecta</taxon>
        <taxon>Pterygota</taxon>
        <taxon>Neoptera</taxon>
        <taxon>Polyneoptera</taxon>
        <taxon>Phasmatodea</taxon>
        <taxon>Verophasmatodea</taxon>
        <taxon>Anareolatae</taxon>
        <taxon>Phasmatidae</taxon>
        <taxon>Eurycanthinae</taxon>
        <taxon>Dryococelus</taxon>
    </lineage>
</organism>
<protein>
    <submittedName>
        <fullName evidence="2">Uncharacterized protein</fullName>
    </submittedName>
</protein>
<comment type="caution">
    <text evidence="2">The sequence shown here is derived from an EMBL/GenBank/DDBJ whole genome shotgun (WGS) entry which is preliminary data.</text>
</comment>
<keyword evidence="3" id="KW-1185">Reference proteome</keyword>
<dbReference type="EMBL" id="JARBHB010000005">
    <property type="protein sequence ID" value="KAJ8884692.1"/>
    <property type="molecule type" value="Genomic_DNA"/>
</dbReference>
<dbReference type="SUPFAM" id="SSF52980">
    <property type="entry name" value="Restriction endonuclease-like"/>
    <property type="match status" value="1"/>
</dbReference>
<evidence type="ECO:0000313" key="2">
    <source>
        <dbReference type="EMBL" id="KAJ8884692.1"/>
    </source>
</evidence>